<feature type="compositionally biased region" description="Basic and acidic residues" evidence="1">
    <location>
        <begin position="167"/>
        <end position="181"/>
    </location>
</feature>
<keyword evidence="3" id="KW-1185">Reference proteome</keyword>
<dbReference type="Proteomes" id="UP001434883">
    <property type="component" value="Unassembled WGS sequence"/>
</dbReference>
<evidence type="ECO:0000313" key="3">
    <source>
        <dbReference type="Proteomes" id="UP001434883"/>
    </source>
</evidence>
<gene>
    <name evidence="2" type="ORF">XENOCAPTIV_010727</name>
</gene>
<feature type="compositionally biased region" description="Basic and acidic residues" evidence="1">
    <location>
        <begin position="141"/>
        <end position="152"/>
    </location>
</feature>
<dbReference type="EMBL" id="JAHRIN010002328">
    <property type="protein sequence ID" value="MEQ2192373.1"/>
    <property type="molecule type" value="Genomic_DNA"/>
</dbReference>
<comment type="caution">
    <text evidence="2">The sequence shown here is derived from an EMBL/GenBank/DDBJ whole genome shotgun (WGS) entry which is preliminary data.</text>
</comment>
<reference evidence="2 3" key="1">
    <citation type="submission" date="2021-06" db="EMBL/GenBank/DDBJ databases">
        <authorList>
            <person name="Palmer J.M."/>
        </authorList>
    </citation>
    <scope>NUCLEOTIDE SEQUENCE [LARGE SCALE GENOMIC DNA]</scope>
    <source>
        <strain evidence="2 3">XC_2019</strain>
        <tissue evidence="2">Muscle</tissue>
    </source>
</reference>
<evidence type="ECO:0000256" key="1">
    <source>
        <dbReference type="SAM" id="MobiDB-lite"/>
    </source>
</evidence>
<protein>
    <submittedName>
        <fullName evidence="2">Uncharacterized protein</fullName>
    </submittedName>
</protein>
<evidence type="ECO:0000313" key="2">
    <source>
        <dbReference type="EMBL" id="MEQ2192373.1"/>
    </source>
</evidence>
<name>A0ABV0QA73_9TELE</name>
<organism evidence="2 3">
    <name type="scientific">Xenoophorus captivus</name>
    <dbReference type="NCBI Taxonomy" id="1517983"/>
    <lineage>
        <taxon>Eukaryota</taxon>
        <taxon>Metazoa</taxon>
        <taxon>Chordata</taxon>
        <taxon>Craniata</taxon>
        <taxon>Vertebrata</taxon>
        <taxon>Euteleostomi</taxon>
        <taxon>Actinopterygii</taxon>
        <taxon>Neopterygii</taxon>
        <taxon>Teleostei</taxon>
        <taxon>Neoteleostei</taxon>
        <taxon>Acanthomorphata</taxon>
        <taxon>Ovalentaria</taxon>
        <taxon>Atherinomorphae</taxon>
        <taxon>Cyprinodontiformes</taxon>
        <taxon>Goodeidae</taxon>
        <taxon>Xenoophorus</taxon>
    </lineage>
</organism>
<sequence length="181" mass="20943">MSTLTLHANTVLTKGQTEEARHSLVTKTSMVPISYNCATALMVDEIVKVQEIVNLKSKRLACHTIYLTKSFLRGRFSIEVLLRIKDTFSSVPYTQPVKLRFLYKTYLSLCHRMLGVIWYSTNRVPANFIWKNSRQKEGRIKNKEARIEESTAGRKHARKKMRRKREGGREGGHKEGIKDNF</sequence>
<feature type="region of interest" description="Disordered" evidence="1">
    <location>
        <begin position="141"/>
        <end position="181"/>
    </location>
</feature>
<proteinExistence type="predicted"/>
<feature type="compositionally biased region" description="Basic residues" evidence="1">
    <location>
        <begin position="153"/>
        <end position="166"/>
    </location>
</feature>
<accession>A0ABV0QA73</accession>